<dbReference type="PANTHER" id="PTHR13269">
    <property type="entry name" value="NUCLEOPORIN NDC1"/>
    <property type="match status" value="1"/>
</dbReference>
<evidence type="ECO:0000256" key="2">
    <source>
        <dbReference type="ARBA" id="ARBA00004567"/>
    </source>
</evidence>
<proteinExistence type="inferred from homology"/>
<evidence type="ECO:0000256" key="7">
    <source>
        <dbReference type="ARBA" id="ARBA00022927"/>
    </source>
</evidence>
<evidence type="ECO:0000256" key="8">
    <source>
        <dbReference type="ARBA" id="ARBA00022989"/>
    </source>
</evidence>
<evidence type="ECO:0000313" key="16">
    <source>
        <dbReference type="Proteomes" id="UP000799776"/>
    </source>
</evidence>
<dbReference type="Proteomes" id="UP000799776">
    <property type="component" value="Unassembled WGS sequence"/>
</dbReference>
<dbReference type="GO" id="GO:0015031">
    <property type="term" value="P:protein transport"/>
    <property type="evidence" value="ECO:0007669"/>
    <property type="project" value="UniProtKB-KW"/>
</dbReference>
<feature type="region of interest" description="Disordered" evidence="13">
    <location>
        <begin position="615"/>
        <end position="639"/>
    </location>
</feature>
<keyword evidence="11 14" id="KW-0472">Membrane</keyword>
<feature type="transmembrane region" description="Helical" evidence="14">
    <location>
        <begin position="253"/>
        <end position="274"/>
    </location>
</feature>
<evidence type="ECO:0000256" key="14">
    <source>
        <dbReference type="SAM" id="Phobius"/>
    </source>
</evidence>
<gene>
    <name evidence="15" type="ORF">K490DRAFT_58131</name>
</gene>
<evidence type="ECO:0000256" key="13">
    <source>
        <dbReference type="SAM" id="MobiDB-lite"/>
    </source>
</evidence>
<dbReference type="GO" id="GO:0051028">
    <property type="term" value="P:mRNA transport"/>
    <property type="evidence" value="ECO:0007669"/>
    <property type="project" value="UniProtKB-KW"/>
</dbReference>
<sequence>MSARAPPPAAKPRPYRNFLTPFLHRQYMSATVLSLGACYVAAICIGSYSGLIGTFLPIFRTLILIISVHAVYVIRVSQWHVGTRTTNSKVETFWQYAFQPATLNTIFWYSVSAFLFIETYMWSQPTESKFGFIDQGKTYERPRMNERPIYLRAMFLILGIFQAGFHLYHDYDRIQLPRTKFGVSTAVAQPAYKQLFQNSKVKMVNGILTRVVFLLVGGNMIYMMFRTYIVWNWVYWLMRGWYTFLPKTGKPTYWPGFGLAVTVLWEGFVLCALWEFANQAFTTFISQEPLKNGNPITNDSKDPNGSLLIGLKAKKDLPKNMAFWELAIISQRFEARRATLFSELEGSTWKQVLELCLGEITAIKARIEALKPSLPASDAELLQQKLELDRSALPRISDTPLKDDPIFGKAPEPQGEVAHGVKYIADFAKRQGQQPYYKGGSPVKRVLALTESKKLQVQQTPFARKHTLSFLEREVGIPFRQTFARRATAVITGTPYSRINIIANAVTAVSQLVAHSLKEDVCGTVKDDIARIVRTIAGVILAVDTYLANYKPHWTDVWFTMQNSIERNRFMGEVRETREVLKAGLKGVVEAFNEYLPNMGLSEKEIREVKELVDGKKDGEVEMGGERRHQRPEMHQGRR</sequence>
<evidence type="ECO:0000256" key="6">
    <source>
        <dbReference type="ARBA" id="ARBA00022816"/>
    </source>
</evidence>
<dbReference type="GO" id="GO:0031965">
    <property type="term" value="C:nuclear membrane"/>
    <property type="evidence" value="ECO:0007669"/>
    <property type="project" value="UniProtKB-SubCell"/>
</dbReference>
<feature type="transmembrane region" description="Helical" evidence="14">
    <location>
        <begin position="96"/>
        <end position="117"/>
    </location>
</feature>
<comment type="similarity">
    <text evidence="3">Belongs to the NDC1 family.</text>
</comment>
<keyword evidence="12" id="KW-0539">Nucleus</keyword>
<feature type="transmembrane region" description="Helical" evidence="14">
    <location>
        <begin position="27"/>
        <end position="48"/>
    </location>
</feature>
<evidence type="ECO:0000256" key="3">
    <source>
        <dbReference type="ARBA" id="ARBA00005760"/>
    </source>
</evidence>
<reference evidence="15" key="1">
    <citation type="journal article" date="2020" name="Stud. Mycol.">
        <title>101 Dothideomycetes genomes: a test case for predicting lifestyles and emergence of pathogens.</title>
        <authorList>
            <person name="Haridas S."/>
            <person name="Albert R."/>
            <person name="Binder M."/>
            <person name="Bloem J."/>
            <person name="Labutti K."/>
            <person name="Salamov A."/>
            <person name="Andreopoulos B."/>
            <person name="Baker S."/>
            <person name="Barry K."/>
            <person name="Bills G."/>
            <person name="Bluhm B."/>
            <person name="Cannon C."/>
            <person name="Castanera R."/>
            <person name="Culley D."/>
            <person name="Daum C."/>
            <person name="Ezra D."/>
            <person name="Gonzalez J."/>
            <person name="Henrissat B."/>
            <person name="Kuo A."/>
            <person name="Liang C."/>
            <person name="Lipzen A."/>
            <person name="Lutzoni F."/>
            <person name="Magnuson J."/>
            <person name="Mondo S."/>
            <person name="Nolan M."/>
            <person name="Ohm R."/>
            <person name="Pangilinan J."/>
            <person name="Park H.-J."/>
            <person name="Ramirez L."/>
            <person name="Alfaro M."/>
            <person name="Sun H."/>
            <person name="Tritt A."/>
            <person name="Yoshinaga Y."/>
            <person name="Zwiers L.-H."/>
            <person name="Turgeon B."/>
            <person name="Goodwin S."/>
            <person name="Spatafora J."/>
            <person name="Crous P."/>
            <person name="Grigoriev I."/>
        </authorList>
    </citation>
    <scope>NUCLEOTIDE SEQUENCE</scope>
    <source>
        <strain evidence="15">CBS 121410</strain>
    </source>
</reference>
<keyword evidence="4" id="KW-0813">Transport</keyword>
<evidence type="ECO:0000256" key="4">
    <source>
        <dbReference type="ARBA" id="ARBA00022448"/>
    </source>
</evidence>
<feature type="transmembrane region" description="Helical" evidence="14">
    <location>
        <begin position="207"/>
        <end position="233"/>
    </location>
</feature>
<dbReference type="Pfam" id="PF09531">
    <property type="entry name" value="Ndc1_Nup"/>
    <property type="match status" value="1"/>
</dbReference>
<accession>A0A9P4HUB2</accession>
<dbReference type="GO" id="GO:0070762">
    <property type="term" value="C:nuclear pore transmembrane ring"/>
    <property type="evidence" value="ECO:0007669"/>
    <property type="project" value="TreeGrafter"/>
</dbReference>
<dbReference type="PANTHER" id="PTHR13269:SF6">
    <property type="entry name" value="NUCLEOPORIN NDC1"/>
    <property type="match status" value="1"/>
</dbReference>
<comment type="subcellular location">
    <subcellularLocation>
        <location evidence="1">Nucleus membrane</location>
        <topology evidence="1">Multi-pass membrane protein</topology>
    </subcellularLocation>
    <subcellularLocation>
        <location evidence="2">Nucleus</location>
        <location evidence="2">Nuclear pore complex</location>
    </subcellularLocation>
</comment>
<evidence type="ECO:0000256" key="1">
    <source>
        <dbReference type="ARBA" id="ARBA00004232"/>
    </source>
</evidence>
<dbReference type="GO" id="GO:0005816">
    <property type="term" value="C:spindle pole body"/>
    <property type="evidence" value="ECO:0007669"/>
    <property type="project" value="TreeGrafter"/>
</dbReference>
<dbReference type="GO" id="GO:0106166">
    <property type="term" value="F:spindle pole body-nuclear membrane anchor activity"/>
    <property type="evidence" value="ECO:0007669"/>
    <property type="project" value="TreeGrafter"/>
</dbReference>
<dbReference type="InterPro" id="IPR019049">
    <property type="entry name" value="Nucleoporin_prot_Ndc1/Nup"/>
</dbReference>
<dbReference type="GO" id="GO:0070631">
    <property type="term" value="P:spindle pole body localization"/>
    <property type="evidence" value="ECO:0007669"/>
    <property type="project" value="TreeGrafter"/>
</dbReference>
<keyword evidence="8 14" id="KW-1133">Transmembrane helix</keyword>
<feature type="transmembrane region" description="Helical" evidence="14">
    <location>
        <begin position="149"/>
        <end position="168"/>
    </location>
</feature>
<evidence type="ECO:0000256" key="12">
    <source>
        <dbReference type="ARBA" id="ARBA00023242"/>
    </source>
</evidence>
<keyword evidence="7" id="KW-0653">Protein transport</keyword>
<dbReference type="OrthoDB" id="67850at2759"/>
<keyword evidence="6" id="KW-0509">mRNA transport</keyword>
<dbReference type="GO" id="GO:0006999">
    <property type="term" value="P:nuclear pore organization"/>
    <property type="evidence" value="ECO:0007669"/>
    <property type="project" value="TreeGrafter"/>
</dbReference>
<dbReference type="AlphaFoldDB" id="A0A9P4HUB2"/>
<comment type="caution">
    <text evidence="15">The sequence shown here is derived from an EMBL/GenBank/DDBJ whole genome shotgun (WGS) entry which is preliminary data.</text>
</comment>
<protein>
    <recommendedName>
        <fullName evidence="17">Nuclear envelope protein</fullName>
    </recommendedName>
</protein>
<evidence type="ECO:0000256" key="9">
    <source>
        <dbReference type="ARBA" id="ARBA00023010"/>
    </source>
</evidence>
<evidence type="ECO:0000256" key="11">
    <source>
        <dbReference type="ARBA" id="ARBA00023136"/>
    </source>
</evidence>
<feature type="transmembrane region" description="Helical" evidence="14">
    <location>
        <begin position="54"/>
        <end position="75"/>
    </location>
</feature>
<evidence type="ECO:0000256" key="10">
    <source>
        <dbReference type="ARBA" id="ARBA00023132"/>
    </source>
</evidence>
<evidence type="ECO:0000256" key="5">
    <source>
        <dbReference type="ARBA" id="ARBA00022692"/>
    </source>
</evidence>
<keyword evidence="5 14" id="KW-0812">Transmembrane</keyword>
<evidence type="ECO:0008006" key="17">
    <source>
        <dbReference type="Google" id="ProtNLM"/>
    </source>
</evidence>
<evidence type="ECO:0000313" key="15">
    <source>
        <dbReference type="EMBL" id="KAF2086149.1"/>
    </source>
</evidence>
<dbReference type="EMBL" id="ML978726">
    <property type="protein sequence ID" value="KAF2086149.1"/>
    <property type="molecule type" value="Genomic_DNA"/>
</dbReference>
<keyword evidence="16" id="KW-1185">Reference proteome</keyword>
<organism evidence="15 16">
    <name type="scientific">Saccharata proteae CBS 121410</name>
    <dbReference type="NCBI Taxonomy" id="1314787"/>
    <lineage>
        <taxon>Eukaryota</taxon>
        <taxon>Fungi</taxon>
        <taxon>Dikarya</taxon>
        <taxon>Ascomycota</taxon>
        <taxon>Pezizomycotina</taxon>
        <taxon>Dothideomycetes</taxon>
        <taxon>Dothideomycetes incertae sedis</taxon>
        <taxon>Botryosphaeriales</taxon>
        <taxon>Saccharataceae</taxon>
        <taxon>Saccharata</taxon>
    </lineage>
</organism>
<keyword evidence="10" id="KW-0906">Nuclear pore complex</keyword>
<name>A0A9P4HUB2_9PEZI</name>
<keyword evidence="9" id="KW-0811">Translocation</keyword>